<dbReference type="Proteomes" id="UP000551758">
    <property type="component" value="Unassembled WGS sequence"/>
</dbReference>
<evidence type="ECO:0000313" key="2">
    <source>
        <dbReference type="Proteomes" id="UP000551758"/>
    </source>
</evidence>
<reference evidence="1 2" key="1">
    <citation type="journal article" date="2020" name="Mol. Biol. Evol.">
        <title>Interspecific Gene Flow and the Evolution of Specialization in Black and White Rhinoceros.</title>
        <authorList>
            <person name="Moodley Y."/>
            <person name="Westbury M.V."/>
            <person name="Russo I.M."/>
            <person name="Gopalakrishnan S."/>
            <person name="Rakotoarivelo A."/>
            <person name="Olsen R.A."/>
            <person name="Prost S."/>
            <person name="Tunstall T."/>
            <person name="Ryder O.A."/>
            <person name="Dalen L."/>
            <person name="Bruford M.W."/>
        </authorList>
    </citation>
    <scope>NUCLEOTIDE SEQUENCE [LARGE SCALE GENOMIC DNA]</scope>
    <source>
        <strain evidence="1">SBR-YM</strain>
        <tissue evidence="1">Skin</tissue>
    </source>
</reference>
<dbReference type="EMBL" id="JACDTQ010003365">
    <property type="protein sequence ID" value="KAF5914253.1"/>
    <property type="molecule type" value="Genomic_DNA"/>
</dbReference>
<organism evidence="1 2">
    <name type="scientific">Diceros bicornis minor</name>
    <name type="common">South-central black rhinoceros</name>
    <dbReference type="NCBI Taxonomy" id="77932"/>
    <lineage>
        <taxon>Eukaryota</taxon>
        <taxon>Metazoa</taxon>
        <taxon>Chordata</taxon>
        <taxon>Craniata</taxon>
        <taxon>Vertebrata</taxon>
        <taxon>Euteleostomi</taxon>
        <taxon>Mammalia</taxon>
        <taxon>Eutheria</taxon>
        <taxon>Laurasiatheria</taxon>
        <taxon>Perissodactyla</taxon>
        <taxon>Rhinocerotidae</taxon>
        <taxon>Diceros</taxon>
    </lineage>
</organism>
<gene>
    <name evidence="1" type="ORF">HPG69_005103</name>
</gene>
<accession>A0A7J7EEX8</accession>
<comment type="caution">
    <text evidence="1">The sequence shown here is derived from an EMBL/GenBank/DDBJ whole genome shotgun (WGS) entry which is preliminary data.</text>
</comment>
<keyword evidence="2" id="KW-1185">Reference proteome</keyword>
<proteinExistence type="predicted"/>
<dbReference type="AlphaFoldDB" id="A0A7J7EEX8"/>
<protein>
    <submittedName>
        <fullName evidence="1">Uncharacterized protein</fullName>
    </submittedName>
</protein>
<name>A0A7J7EEX8_DICBM</name>
<sequence>MQEQPRLVVQCQTMAKPQHINGLFLSMELMLSRLIMLKWPIIRASRLDLQVAQDIGMLDYCGMTGSGLANLPELNSLIRVSCGSLLLKLGRQDKSPPLVCHQLSNGSFGRAKISSSDDKHQGPCYAGDPREYMDTKLGPLAGPLGAYSVPGRQEGASLKIKNSSSSPRNPIDSLSLESKVDFSNPQYTVVVEIIKAVCCPTEMVKSDRDPAQLNLKQVAQAGNGKKLNWNLVTNQITMPSRGNK</sequence>
<evidence type="ECO:0000313" key="1">
    <source>
        <dbReference type="EMBL" id="KAF5914253.1"/>
    </source>
</evidence>